<accession>A0A0C3NC58</accession>
<dbReference type="AlphaFoldDB" id="A0A0C3NC58"/>
<dbReference type="Proteomes" id="UP000054217">
    <property type="component" value="Unassembled WGS sequence"/>
</dbReference>
<name>A0A0C3NC58_PISTI</name>
<evidence type="ECO:0008006" key="3">
    <source>
        <dbReference type="Google" id="ProtNLM"/>
    </source>
</evidence>
<gene>
    <name evidence="1" type="ORF">M404DRAFT_1005062</name>
</gene>
<dbReference type="EMBL" id="KN832012">
    <property type="protein sequence ID" value="KIN98724.1"/>
    <property type="molecule type" value="Genomic_DNA"/>
</dbReference>
<sequence length="108" mass="12204">MAPSISPFTNSKSICHATTRSDAAHICVRRAYPRCRDILVLRASNVGEARAWMEAIAQAVAKMREGIMVVVSDLRWVRTCHCWCGRWDTFQVREHVERVRMLAMGASG</sequence>
<protein>
    <recommendedName>
        <fullName evidence="3">PH domain-containing protein</fullName>
    </recommendedName>
</protein>
<dbReference type="HOGENOM" id="CLU_2373656_0_0_1"/>
<proteinExistence type="predicted"/>
<organism evidence="1 2">
    <name type="scientific">Pisolithus tinctorius Marx 270</name>
    <dbReference type="NCBI Taxonomy" id="870435"/>
    <lineage>
        <taxon>Eukaryota</taxon>
        <taxon>Fungi</taxon>
        <taxon>Dikarya</taxon>
        <taxon>Basidiomycota</taxon>
        <taxon>Agaricomycotina</taxon>
        <taxon>Agaricomycetes</taxon>
        <taxon>Agaricomycetidae</taxon>
        <taxon>Boletales</taxon>
        <taxon>Sclerodermatineae</taxon>
        <taxon>Pisolithaceae</taxon>
        <taxon>Pisolithus</taxon>
    </lineage>
</organism>
<dbReference type="OrthoDB" id="2701944at2759"/>
<evidence type="ECO:0000313" key="2">
    <source>
        <dbReference type="Proteomes" id="UP000054217"/>
    </source>
</evidence>
<evidence type="ECO:0000313" key="1">
    <source>
        <dbReference type="EMBL" id="KIN98724.1"/>
    </source>
</evidence>
<dbReference type="InParanoid" id="A0A0C3NC58"/>
<reference evidence="2" key="2">
    <citation type="submission" date="2015-01" db="EMBL/GenBank/DDBJ databases">
        <title>Evolutionary Origins and Diversification of the Mycorrhizal Mutualists.</title>
        <authorList>
            <consortium name="DOE Joint Genome Institute"/>
            <consortium name="Mycorrhizal Genomics Consortium"/>
            <person name="Kohler A."/>
            <person name="Kuo A."/>
            <person name="Nagy L.G."/>
            <person name="Floudas D."/>
            <person name="Copeland A."/>
            <person name="Barry K.W."/>
            <person name="Cichocki N."/>
            <person name="Veneault-Fourrey C."/>
            <person name="LaButti K."/>
            <person name="Lindquist E.A."/>
            <person name="Lipzen A."/>
            <person name="Lundell T."/>
            <person name="Morin E."/>
            <person name="Murat C."/>
            <person name="Riley R."/>
            <person name="Ohm R."/>
            <person name="Sun H."/>
            <person name="Tunlid A."/>
            <person name="Henrissat B."/>
            <person name="Grigoriev I.V."/>
            <person name="Hibbett D.S."/>
            <person name="Martin F."/>
        </authorList>
    </citation>
    <scope>NUCLEOTIDE SEQUENCE [LARGE SCALE GENOMIC DNA]</scope>
    <source>
        <strain evidence="2">Marx 270</strain>
    </source>
</reference>
<reference evidence="1 2" key="1">
    <citation type="submission" date="2014-04" db="EMBL/GenBank/DDBJ databases">
        <authorList>
            <consortium name="DOE Joint Genome Institute"/>
            <person name="Kuo A."/>
            <person name="Kohler A."/>
            <person name="Costa M.D."/>
            <person name="Nagy L.G."/>
            <person name="Floudas D."/>
            <person name="Copeland A."/>
            <person name="Barry K.W."/>
            <person name="Cichocki N."/>
            <person name="Veneault-Fourrey C."/>
            <person name="LaButti K."/>
            <person name="Lindquist E.A."/>
            <person name="Lipzen A."/>
            <person name="Lundell T."/>
            <person name="Morin E."/>
            <person name="Murat C."/>
            <person name="Sun H."/>
            <person name="Tunlid A."/>
            <person name="Henrissat B."/>
            <person name="Grigoriev I.V."/>
            <person name="Hibbett D.S."/>
            <person name="Martin F."/>
            <person name="Nordberg H.P."/>
            <person name="Cantor M.N."/>
            <person name="Hua S.X."/>
        </authorList>
    </citation>
    <scope>NUCLEOTIDE SEQUENCE [LARGE SCALE GENOMIC DNA]</scope>
    <source>
        <strain evidence="1 2">Marx 270</strain>
    </source>
</reference>
<keyword evidence="2" id="KW-1185">Reference proteome</keyword>